<dbReference type="AlphaFoldDB" id="A0A368BML4"/>
<organism evidence="2 3">
    <name type="scientific">SAR86 cluster bacterium</name>
    <dbReference type="NCBI Taxonomy" id="2030880"/>
    <lineage>
        <taxon>Bacteria</taxon>
        <taxon>Pseudomonadati</taxon>
        <taxon>Pseudomonadota</taxon>
        <taxon>Gammaproteobacteria</taxon>
        <taxon>SAR86 cluster</taxon>
    </lineage>
</organism>
<dbReference type="Gene3D" id="3.90.226.10">
    <property type="entry name" value="2-enoyl-CoA Hydratase, Chain A, domain 1"/>
    <property type="match status" value="1"/>
</dbReference>
<dbReference type="PANTHER" id="PTHR43684">
    <property type="match status" value="1"/>
</dbReference>
<protein>
    <submittedName>
        <fullName evidence="2">Enoyl-CoA hydratase</fullName>
        <ecNumber evidence="2">4.2.1.17</ecNumber>
    </submittedName>
</protein>
<dbReference type="InterPro" id="IPR051053">
    <property type="entry name" value="ECH/Chromodomain_protein"/>
</dbReference>
<dbReference type="Gene3D" id="1.10.12.10">
    <property type="entry name" value="Lyase 2-enoyl-coa Hydratase, Chain A, domain 2"/>
    <property type="match status" value="1"/>
</dbReference>
<dbReference type="InterPro" id="IPR001753">
    <property type="entry name" value="Enoyl-CoA_hydra/iso"/>
</dbReference>
<dbReference type="Pfam" id="PF00378">
    <property type="entry name" value="ECH_1"/>
    <property type="match status" value="1"/>
</dbReference>
<evidence type="ECO:0000313" key="2">
    <source>
        <dbReference type="EMBL" id="RCL38559.1"/>
    </source>
</evidence>
<sequence>MSFKTITIEQHENLAVLLLNRPEKLNAFTFLMMEELISAFDAIEADDNLKAVIISGAGRAFCAGADLSSGKDTFNPSFDNFAVKEDDFRRDSGGILTLRMYKFLKPIIFACNGPAVGIGASMQLPGDIRIASEDARFGFVFNNRGIVPDACSSWFLPKIVGISKALDLTFSGRIIESKEALDISLISSIHKPENLIDDAIKIAQELTEKSAPISIAITRQMLWRSFGQSDPYDAHVIESKAIDSRGASDDAKEGVNSFLEKRPAKFKNIISSDMPDFFPWWDDKE</sequence>
<accession>A0A368BML4</accession>
<comment type="similarity">
    <text evidence="1">Belongs to the enoyl-CoA hydratase/isomerase family.</text>
</comment>
<dbReference type="InterPro" id="IPR014748">
    <property type="entry name" value="Enoyl-CoA_hydra_C"/>
</dbReference>
<dbReference type="InterPro" id="IPR029045">
    <property type="entry name" value="ClpP/crotonase-like_dom_sf"/>
</dbReference>
<keyword evidence="2" id="KW-0456">Lyase</keyword>
<dbReference type="SUPFAM" id="SSF52096">
    <property type="entry name" value="ClpP/crotonase"/>
    <property type="match status" value="1"/>
</dbReference>
<proteinExistence type="inferred from homology"/>
<dbReference type="CDD" id="cd06558">
    <property type="entry name" value="crotonase-like"/>
    <property type="match status" value="1"/>
</dbReference>
<name>A0A368BML4_9GAMM</name>
<dbReference type="EMBL" id="QOPC01000008">
    <property type="protein sequence ID" value="RCL38559.1"/>
    <property type="molecule type" value="Genomic_DNA"/>
</dbReference>
<dbReference type="PANTHER" id="PTHR43684:SF4">
    <property type="entry name" value="ENOYL-COA HYDRATASE_ISOMERASE FAMILY PROTEIN (AFU_ORTHOLOGUE AFUA_1G01890)"/>
    <property type="match status" value="1"/>
</dbReference>
<reference evidence="2 3" key="1">
    <citation type="journal article" date="2018" name="Microbiome">
        <title>Fine metagenomic profile of the Mediterranean stratified and mixed water columns revealed by assembly and recruitment.</title>
        <authorList>
            <person name="Haro-Moreno J.M."/>
            <person name="Lopez-Perez M."/>
            <person name="De La Torre J.R."/>
            <person name="Picazo A."/>
            <person name="Camacho A."/>
            <person name="Rodriguez-Valera F."/>
        </authorList>
    </citation>
    <scope>NUCLEOTIDE SEQUENCE [LARGE SCALE GENOMIC DNA]</scope>
    <source>
        <strain evidence="2">MED-G84</strain>
    </source>
</reference>
<dbReference type="EC" id="4.2.1.17" evidence="2"/>
<dbReference type="GO" id="GO:0004300">
    <property type="term" value="F:enoyl-CoA hydratase activity"/>
    <property type="evidence" value="ECO:0007669"/>
    <property type="project" value="UniProtKB-EC"/>
</dbReference>
<evidence type="ECO:0000313" key="3">
    <source>
        <dbReference type="Proteomes" id="UP000253032"/>
    </source>
</evidence>
<dbReference type="Proteomes" id="UP000253032">
    <property type="component" value="Unassembled WGS sequence"/>
</dbReference>
<evidence type="ECO:0000256" key="1">
    <source>
        <dbReference type="ARBA" id="ARBA00005254"/>
    </source>
</evidence>
<comment type="caution">
    <text evidence="2">The sequence shown here is derived from an EMBL/GenBank/DDBJ whole genome shotgun (WGS) entry which is preliminary data.</text>
</comment>
<gene>
    <name evidence="2" type="ORF">DBW98_01990</name>
</gene>
<dbReference type="NCBIfam" id="NF006109">
    <property type="entry name" value="PRK08260.1"/>
    <property type="match status" value="1"/>
</dbReference>